<proteinExistence type="predicted"/>
<comment type="caution">
    <text evidence="3">The sequence shown here is derived from an EMBL/GenBank/DDBJ whole genome shotgun (WGS) entry which is preliminary data.</text>
</comment>
<protein>
    <recommendedName>
        <fullName evidence="1">SAV-6107-like HEPN domain-containing protein</fullName>
    </recommendedName>
</protein>
<dbReference type="Proteomes" id="UP000590811">
    <property type="component" value="Unassembled WGS sequence"/>
</dbReference>
<gene>
    <name evidence="3" type="ORF">DFJ68_1247</name>
    <name evidence="2" type="ORF">FHW14_000063</name>
</gene>
<name>A0A495XWE4_9MICO</name>
<evidence type="ECO:0000313" key="2">
    <source>
        <dbReference type="EMBL" id="MBB2984923.1"/>
    </source>
</evidence>
<reference evidence="2 5" key="2">
    <citation type="submission" date="2020-08" db="EMBL/GenBank/DDBJ databases">
        <title>Genomic Encyclopedia of Type Strains, Phase IV (KMG-V): Genome sequencing to study the core and pangenomes of soil and plant-associated prokaryotes.</title>
        <authorList>
            <person name="Whitman W."/>
        </authorList>
    </citation>
    <scope>NUCLEOTIDE SEQUENCE [LARGE SCALE GENOMIC DNA]</scope>
    <source>
        <strain evidence="2 5">B3ACCR2</strain>
    </source>
</reference>
<accession>A0A495XWE4</accession>
<dbReference type="OrthoDB" id="4570063at2"/>
<dbReference type="Pfam" id="PF18726">
    <property type="entry name" value="HEPN_SAV_6107"/>
    <property type="match status" value="1"/>
</dbReference>
<feature type="domain" description="SAV-6107-like HEPN" evidence="1">
    <location>
        <begin position="29"/>
        <end position="123"/>
    </location>
</feature>
<dbReference type="EMBL" id="RBXT01000001">
    <property type="protein sequence ID" value="RKT77819.1"/>
    <property type="molecule type" value="Genomic_DNA"/>
</dbReference>
<evidence type="ECO:0000313" key="3">
    <source>
        <dbReference type="EMBL" id="RKT77819.1"/>
    </source>
</evidence>
<dbReference type="Proteomes" id="UP000278440">
    <property type="component" value="Unassembled WGS sequence"/>
</dbReference>
<keyword evidence="4" id="KW-1185">Reference proteome</keyword>
<dbReference type="AlphaFoldDB" id="A0A495XWE4"/>
<evidence type="ECO:0000313" key="4">
    <source>
        <dbReference type="Proteomes" id="UP000278440"/>
    </source>
</evidence>
<organism evidence="3 4">
    <name type="scientific">Terracoccus luteus</name>
    <dbReference type="NCBI Taxonomy" id="53356"/>
    <lineage>
        <taxon>Bacteria</taxon>
        <taxon>Bacillati</taxon>
        <taxon>Actinomycetota</taxon>
        <taxon>Actinomycetes</taxon>
        <taxon>Micrococcales</taxon>
        <taxon>Intrasporangiaceae</taxon>
        <taxon>Terracoccus</taxon>
    </lineage>
</organism>
<dbReference type="RefSeq" id="WP_121035140.1">
    <property type="nucleotide sequence ID" value="NZ_JACHVT010000001.1"/>
</dbReference>
<evidence type="ECO:0000259" key="1">
    <source>
        <dbReference type="Pfam" id="PF18726"/>
    </source>
</evidence>
<reference evidence="3 4" key="1">
    <citation type="submission" date="2018-10" db="EMBL/GenBank/DDBJ databases">
        <title>Sequencing the genomes of 1000 actinobacteria strains.</title>
        <authorList>
            <person name="Klenk H.-P."/>
        </authorList>
    </citation>
    <scope>NUCLEOTIDE SEQUENCE [LARGE SCALE GENOMIC DNA]</scope>
    <source>
        <strain evidence="3 4">DSM 44267</strain>
    </source>
</reference>
<evidence type="ECO:0000313" key="5">
    <source>
        <dbReference type="Proteomes" id="UP000590811"/>
    </source>
</evidence>
<sequence>MTATHLPRPPIGPAVFDLLDRSRRTLEQACRTSDVGERYRDAHLGALRAAAALVAARSVPTPRSRPRSVWQVLPGLAPELGEWAAFFAACSARRSVVDRGGWVPVREADDLLRQAEMFLEIVQDALGVPLTMPLPQTITPVSPTRDAS</sequence>
<dbReference type="InterPro" id="IPR040891">
    <property type="entry name" value="HEPN_SAV_6107"/>
</dbReference>
<dbReference type="EMBL" id="JACHVT010000001">
    <property type="protein sequence ID" value="MBB2984923.1"/>
    <property type="molecule type" value="Genomic_DNA"/>
</dbReference>